<reference evidence="3 5" key="1">
    <citation type="submission" date="2019-07" db="EMBL/GenBank/DDBJ databases">
        <title>Venturia inaequalis Genome Resource.</title>
        <authorList>
            <person name="Lichtner F.J."/>
        </authorList>
    </citation>
    <scope>NUCLEOTIDE SEQUENCE [LARGE SCALE GENOMIC DNA]</scope>
    <source>
        <strain evidence="2 4">120213</strain>
        <strain evidence="1">Bline_iso_100314</strain>
        <strain evidence="3 5">DMI_063113</strain>
    </source>
</reference>
<dbReference type="AlphaFoldDB" id="A0A8H3VQS9"/>
<evidence type="ECO:0000313" key="3">
    <source>
        <dbReference type="EMBL" id="KAE9994817.1"/>
    </source>
</evidence>
<dbReference type="EMBL" id="WNWQ01000240">
    <property type="protein sequence ID" value="KAE9973204.1"/>
    <property type="molecule type" value="Genomic_DNA"/>
</dbReference>
<sequence length="75" mass="7148">MKFTLLFLISLAAAAPIPQFGGGKSFACQHDHLHVNKDCKAGGSGAGSGGGLASILKGAGGGAGGKKALGLGGKL</sequence>
<keyword evidence="5" id="KW-1185">Reference proteome</keyword>
<dbReference type="Proteomes" id="UP000490939">
    <property type="component" value="Unassembled WGS sequence"/>
</dbReference>
<protein>
    <submittedName>
        <fullName evidence="3">Uncharacterized protein</fullName>
    </submittedName>
</protein>
<dbReference type="Proteomes" id="UP000433883">
    <property type="component" value="Unassembled WGS sequence"/>
</dbReference>
<dbReference type="OrthoDB" id="3937683at2759"/>
<comment type="caution">
    <text evidence="3">The sequence shown here is derived from an EMBL/GenBank/DDBJ whole genome shotgun (WGS) entry which is preliminary data.</text>
</comment>
<accession>A0A8H3VQS9</accession>
<name>A0A8H3VQS9_VENIN</name>
<proteinExistence type="predicted"/>
<gene>
    <name evidence="1" type="ORF">BLS_003725</name>
    <name evidence="3" type="ORF">EG327_000030</name>
    <name evidence="2" type="ORF">EG328_004006</name>
</gene>
<evidence type="ECO:0000313" key="5">
    <source>
        <dbReference type="Proteomes" id="UP000490939"/>
    </source>
</evidence>
<evidence type="ECO:0000313" key="4">
    <source>
        <dbReference type="Proteomes" id="UP000447873"/>
    </source>
</evidence>
<dbReference type="EMBL" id="WNWS01000225">
    <property type="protein sequence ID" value="KAE9974146.1"/>
    <property type="molecule type" value="Genomic_DNA"/>
</dbReference>
<dbReference type="Proteomes" id="UP000447873">
    <property type="component" value="Unassembled WGS sequence"/>
</dbReference>
<dbReference type="EMBL" id="WNWR01000001">
    <property type="protein sequence ID" value="KAE9994817.1"/>
    <property type="molecule type" value="Genomic_DNA"/>
</dbReference>
<organism evidence="3 5">
    <name type="scientific">Venturia inaequalis</name>
    <name type="common">Apple scab fungus</name>
    <dbReference type="NCBI Taxonomy" id="5025"/>
    <lineage>
        <taxon>Eukaryota</taxon>
        <taxon>Fungi</taxon>
        <taxon>Dikarya</taxon>
        <taxon>Ascomycota</taxon>
        <taxon>Pezizomycotina</taxon>
        <taxon>Dothideomycetes</taxon>
        <taxon>Pleosporomycetidae</taxon>
        <taxon>Venturiales</taxon>
        <taxon>Venturiaceae</taxon>
        <taxon>Venturia</taxon>
    </lineage>
</organism>
<evidence type="ECO:0000313" key="2">
    <source>
        <dbReference type="EMBL" id="KAE9974146.1"/>
    </source>
</evidence>
<evidence type="ECO:0000313" key="1">
    <source>
        <dbReference type="EMBL" id="KAE9973204.1"/>
    </source>
</evidence>